<accession>A0AAV5LVZ2</accession>
<dbReference type="AlphaFoldDB" id="A0AAV5LVZ2"/>
<proteinExistence type="predicted"/>
<protein>
    <submittedName>
        <fullName evidence="1">Uncharacterized protein</fullName>
    </submittedName>
</protein>
<keyword evidence="2" id="KW-1185">Reference proteome</keyword>
<organism evidence="1 2">
    <name type="scientific">Rubroshorea leprosula</name>
    <dbReference type="NCBI Taxonomy" id="152421"/>
    <lineage>
        <taxon>Eukaryota</taxon>
        <taxon>Viridiplantae</taxon>
        <taxon>Streptophyta</taxon>
        <taxon>Embryophyta</taxon>
        <taxon>Tracheophyta</taxon>
        <taxon>Spermatophyta</taxon>
        <taxon>Magnoliopsida</taxon>
        <taxon>eudicotyledons</taxon>
        <taxon>Gunneridae</taxon>
        <taxon>Pentapetalae</taxon>
        <taxon>rosids</taxon>
        <taxon>malvids</taxon>
        <taxon>Malvales</taxon>
        <taxon>Dipterocarpaceae</taxon>
        <taxon>Rubroshorea</taxon>
    </lineage>
</organism>
<evidence type="ECO:0000313" key="1">
    <source>
        <dbReference type="EMBL" id="GKV41581.1"/>
    </source>
</evidence>
<reference evidence="1 2" key="1">
    <citation type="journal article" date="2021" name="Commun. Biol.">
        <title>The genome of Shorea leprosula (Dipterocarpaceae) highlights the ecological relevance of drought in aseasonal tropical rainforests.</title>
        <authorList>
            <person name="Ng K.K.S."/>
            <person name="Kobayashi M.J."/>
            <person name="Fawcett J.A."/>
            <person name="Hatakeyama M."/>
            <person name="Paape T."/>
            <person name="Ng C.H."/>
            <person name="Ang C.C."/>
            <person name="Tnah L.H."/>
            <person name="Lee C.T."/>
            <person name="Nishiyama T."/>
            <person name="Sese J."/>
            <person name="O'Brien M.J."/>
            <person name="Copetti D."/>
            <person name="Mohd Noor M.I."/>
            <person name="Ong R.C."/>
            <person name="Putra M."/>
            <person name="Sireger I.Z."/>
            <person name="Indrioko S."/>
            <person name="Kosugi Y."/>
            <person name="Izuno A."/>
            <person name="Isagi Y."/>
            <person name="Lee S.L."/>
            <person name="Shimizu K.K."/>
        </authorList>
    </citation>
    <scope>NUCLEOTIDE SEQUENCE [LARGE SCALE GENOMIC DNA]</scope>
    <source>
        <strain evidence="1">214</strain>
    </source>
</reference>
<evidence type="ECO:0000313" key="2">
    <source>
        <dbReference type="Proteomes" id="UP001054252"/>
    </source>
</evidence>
<dbReference type="EMBL" id="BPVZ01000150">
    <property type="protein sequence ID" value="GKV41581.1"/>
    <property type="molecule type" value="Genomic_DNA"/>
</dbReference>
<comment type="caution">
    <text evidence="1">The sequence shown here is derived from an EMBL/GenBank/DDBJ whole genome shotgun (WGS) entry which is preliminary data.</text>
</comment>
<gene>
    <name evidence="1" type="ORF">SLEP1_g49087</name>
</gene>
<sequence length="70" mass="7730">MVCCCPEARLAEKKQDWLVLNRGWAASFLPPMCRAISRGCGASSQLCWVAAFPPMCREILRSCPLLNSAD</sequence>
<name>A0AAV5LVZ2_9ROSI</name>
<dbReference type="Proteomes" id="UP001054252">
    <property type="component" value="Unassembled WGS sequence"/>
</dbReference>